<sequence length="627" mass="69566">MEVESQPITQEVSVEAGNLEEGIRDLPGPLQKLVKRIGWSQDELGNPVVVSRQVKWLELDNPNVYLPKAPAEILITVFQGKNNLKRMMEKEVPYEKIPLHERNLCGIMVVHVDDLMVCHDGSSYARHVVDKLGKRFPFGTWDKVPDKVEGVTYCGKEIRLKEIDGERCIVLSQDGFIDGRLEQMEVAKERKLTVELPASEEERANYRSIVGSLQWVATQSRPDLSFETNQLQKRVADLRVADLLRANKAVREAKANRMEVVFRNLGKDAQLIVYSDAGLYSSVGVEIDEREADDILQSSFDRRLVYSQKGGMVGFVKRGSTELRGVPGHINLVDWRSSTNKRVIESSFSGETHAALMALGMGHFSQVLMSELRFGSEIVGSVDDDGWNDLTPMTLVTDCKSIYDTVHKVMYAQVQGDSAQQAGTTYGAVTEGLQPIVVSRALTGASWNGNDCASGAEFMDKANASGRNGPSVWPIGADADEEIPSRSPFAVWTFAEVRWRIRVFLSTAGRGAEAARGIQGKATRGVGEITSGSGAPARREGQGEGIAIQRTTRWIASPGSRKEAIMVHYLNVMLEPTALKRWKHTICAAADSARECVRWPTWYKGDERRSLRLLLSALLWTNGSLWT</sequence>
<dbReference type="AlphaFoldDB" id="A0A1Q9CHY3"/>
<accession>A0A1Q9CHY3</accession>
<evidence type="ECO:0000313" key="2">
    <source>
        <dbReference type="Proteomes" id="UP000186817"/>
    </source>
</evidence>
<dbReference type="EMBL" id="LSRX01001185">
    <property type="protein sequence ID" value="OLP82531.1"/>
    <property type="molecule type" value="Genomic_DNA"/>
</dbReference>
<organism evidence="1 2">
    <name type="scientific">Symbiodinium microadriaticum</name>
    <name type="common">Dinoflagellate</name>
    <name type="synonym">Zooxanthella microadriatica</name>
    <dbReference type="NCBI Taxonomy" id="2951"/>
    <lineage>
        <taxon>Eukaryota</taxon>
        <taxon>Sar</taxon>
        <taxon>Alveolata</taxon>
        <taxon>Dinophyceae</taxon>
        <taxon>Suessiales</taxon>
        <taxon>Symbiodiniaceae</taxon>
        <taxon>Symbiodinium</taxon>
    </lineage>
</organism>
<dbReference type="Proteomes" id="UP000186817">
    <property type="component" value="Unassembled WGS sequence"/>
</dbReference>
<dbReference type="OrthoDB" id="418350at2759"/>
<gene>
    <name evidence="1" type="ORF">AK812_SmicGene36813</name>
</gene>
<proteinExistence type="predicted"/>
<evidence type="ECO:0000313" key="1">
    <source>
        <dbReference type="EMBL" id="OLP82531.1"/>
    </source>
</evidence>
<keyword evidence="2" id="KW-1185">Reference proteome</keyword>
<evidence type="ECO:0008006" key="3">
    <source>
        <dbReference type="Google" id="ProtNLM"/>
    </source>
</evidence>
<comment type="caution">
    <text evidence="1">The sequence shown here is derived from an EMBL/GenBank/DDBJ whole genome shotgun (WGS) entry which is preliminary data.</text>
</comment>
<protein>
    <recommendedName>
        <fullName evidence="3">Reverse transcriptase Ty1/copia-type domain-containing protein</fullName>
    </recommendedName>
</protein>
<reference evidence="1 2" key="1">
    <citation type="submission" date="2016-02" db="EMBL/GenBank/DDBJ databases">
        <title>Genome analysis of coral dinoflagellate symbionts highlights evolutionary adaptations to a symbiotic lifestyle.</title>
        <authorList>
            <person name="Aranda M."/>
            <person name="Li Y."/>
            <person name="Liew Y.J."/>
            <person name="Baumgarten S."/>
            <person name="Simakov O."/>
            <person name="Wilson M."/>
            <person name="Piel J."/>
            <person name="Ashoor H."/>
            <person name="Bougouffa S."/>
            <person name="Bajic V.B."/>
            <person name="Ryu T."/>
            <person name="Ravasi T."/>
            <person name="Bayer T."/>
            <person name="Micklem G."/>
            <person name="Kim H."/>
            <person name="Bhak J."/>
            <person name="Lajeunesse T.C."/>
            <person name="Voolstra C.R."/>
        </authorList>
    </citation>
    <scope>NUCLEOTIDE SEQUENCE [LARGE SCALE GENOMIC DNA]</scope>
    <source>
        <strain evidence="1 2">CCMP2467</strain>
    </source>
</reference>
<name>A0A1Q9CHY3_SYMMI</name>